<sequence>MFIDLARKRRSVRRYEPRPIEPEKIDRLIEAAIRAPSSRGLRPWEFIVVSDPQTIEQLAAAKPHGSSFLKGAALAVVVCADPAKCDVWVEDAAIAAIYVHLAATDMDLGSCWIQIRERKHDSARSAAAYVGELLHLPPQLEVEAIVAVGYPAEEKKPHAADTLPYDKVHYEKYGRQA</sequence>
<organism evidence="2 3">
    <name type="scientific">Desulfatitalea alkaliphila</name>
    <dbReference type="NCBI Taxonomy" id="2929485"/>
    <lineage>
        <taxon>Bacteria</taxon>
        <taxon>Pseudomonadati</taxon>
        <taxon>Thermodesulfobacteriota</taxon>
        <taxon>Desulfobacteria</taxon>
        <taxon>Desulfobacterales</taxon>
        <taxon>Desulfosarcinaceae</taxon>
        <taxon>Desulfatitalea</taxon>
    </lineage>
</organism>
<dbReference type="Proteomes" id="UP001165427">
    <property type="component" value="Unassembled WGS sequence"/>
</dbReference>
<dbReference type="Gene3D" id="3.40.109.10">
    <property type="entry name" value="NADH Oxidase"/>
    <property type="match status" value="1"/>
</dbReference>
<dbReference type="InterPro" id="IPR050627">
    <property type="entry name" value="Nitroreductase/BluB"/>
</dbReference>
<feature type="domain" description="Nitroreductase" evidence="1">
    <location>
        <begin position="6"/>
        <end position="61"/>
    </location>
</feature>
<dbReference type="PANTHER" id="PTHR23026:SF117">
    <property type="entry name" value="NITROREDUCTASE"/>
    <property type="match status" value="1"/>
</dbReference>
<dbReference type="InterPro" id="IPR000415">
    <property type="entry name" value="Nitroreductase-like"/>
</dbReference>
<protein>
    <submittedName>
        <fullName evidence="2">Nitroreductase family protein</fullName>
    </submittedName>
</protein>
<evidence type="ECO:0000259" key="1">
    <source>
        <dbReference type="Pfam" id="PF00881"/>
    </source>
</evidence>
<dbReference type="AlphaFoldDB" id="A0AA41UKJ4"/>
<evidence type="ECO:0000313" key="3">
    <source>
        <dbReference type="Proteomes" id="UP001165427"/>
    </source>
</evidence>
<keyword evidence="3" id="KW-1185">Reference proteome</keyword>
<dbReference type="EMBL" id="JALJRB010000051">
    <property type="protein sequence ID" value="MCJ8503145.1"/>
    <property type="molecule type" value="Genomic_DNA"/>
</dbReference>
<evidence type="ECO:0000313" key="2">
    <source>
        <dbReference type="EMBL" id="MCJ8503145.1"/>
    </source>
</evidence>
<dbReference type="InterPro" id="IPR029479">
    <property type="entry name" value="Nitroreductase"/>
</dbReference>
<dbReference type="RefSeq" id="WP_246915076.1">
    <property type="nucleotide sequence ID" value="NZ_JALJRB010000051.1"/>
</dbReference>
<comment type="caution">
    <text evidence="2">The sequence shown here is derived from an EMBL/GenBank/DDBJ whole genome shotgun (WGS) entry which is preliminary data.</text>
</comment>
<feature type="domain" description="Nitroreductase" evidence="1">
    <location>
        <begin position="68"/>
        <end position="150"/>
    </location>
</feature>
<proteinExistence type="predicted"/>
<dbReference type="Pfam" id="PF00881">
    <property type="entry name" value="Nitroreductase"/>
    <property type="match status" value="2"/>
</dbReference>
<dbReference type="SUPFAM" id="SSF55469">
    <property type="entry name" value="FMN-dependent nitroreductase-like"/>
    <property type="match status" value="1"/>
</dbReference>
<accession>A0AA41UKJ4</accession>
<gene>
    <name evidence="2" type="ORF">MRX98_21410</name>
</gene>
<reference evidence="2" key="1">
    <citation type="submission" date="2022-04" db="EMBL/GenBank/DDBJ databases">
        <title>Desulfatitalea alkaliphila sp. nov., a novel anaerobic sulfate-reducing bacterium isolated from terrestrial mud volcano, Taman Peninsula, Russia.</title>
        <authorList>
            <person name="Khomyakova M.A."/>
            <person name="Merkel A.Y."/>
            <person name="Slobodkin A.I."/>
        </authorList>
    </citation>
    <scope>NUCLEOTIDE SEQUENCE</scope>
    <source>
        <strain evidence="2">M08but</strain>
    </source>
</reference>
<dbReference type="PANTHER" id="PTHR23026">
    <property type="entry name" value="NADPH NITROREDUCTASE"/>
    <property type="match status" value="1"/>
</dbReference>
<dbReference type="GO" id="GO:0016491">
    <property type="term" value="F:oxidoreductase activity"/>
    <property type="evidence" value="ECO:0007669"/>
    <property type="project" value="InterPro"/>
</dbReference>
<dbReference type="CDD" id="cd02151">
    <property type="entry name" value="nitroreductase"/>
    <property type="match status" value="1"/>
</dbReference>
<name>A0AA41UKJ4_9BACT</name>